<dbReference type="Pfam" id="PF01636">
    <property type="entry name" value="APH"/>
    <property type="match status" value="1"/>
</dbReference>
<comment type="catalytic activity">
    <reaction evidence="1">
        <text>a gentamycin + GTP = a gentamycin 2''-phosphate + GDP + H(+)</text>
        <dbReference type="Rhea" id="RHEA:48872"/>
        <dbReference type="ChEBI" id="CHEBI:15378"/>
        <dbReference type="ChEBI" id="CHEBI:37565"/>
        <dbReference type="ChEBI" id="CHEBI:58189"/>
        <dbReference type="ChEBI" id="CHEBI:90218"/>
        <dbReference type="ChEBI" id="CHEBI:90219"/>
        <dbReference type="EC" id="2.7.1.190"/>
    </reaction>
</comment>
<dbReference type="InterPro" id="IPR011009">
    <property type="entry name" value="Kinase-like_dom_sf"/>
</dbReference>
<dbReference type="NCBIfam" id="NF033693">
    <property type="entry name" value="AAC_6p_Ie_fam"/>
    <property type="match status" value="1"/>
</dbReference>
<dbReference type="EC" id="2.7.1.190" evidence="5"/>
<dbReference type="NCBIfam" id="NF033692">
    <property type="entry name" value="APH_2pp_I_a_f_h"/>
    <property type="match status" value="1"/>
</dbReference>
<name>A0A1S6QLD1_MAMSC</name>
<accession>A0A1S6QLD1</accession>
<dbReference type="Pfam" id="PF13523">
    <property type="entry name" value="Acetyltransf_8"/>
    <property type="match status" value="1"/>
</dbReference>
<evidence type="ECO:0000256" key="5">
    <source>
        <dbReference type="ARBA" id="ARBA00011931"/>
    </source>
</evidence>
<dbReference type="PROSITE" id="PS51186">
    <property type="entry name" value="GNAT"/>
    <property type="match status" value="1"/>
</dbReference>
<comment type="function">
    <text evidence="2">Involved in resistance to gentamicin, tobramycin, and kanamycin. Tobramycin and kanamycin resistance is due to the ACC activity, specified by N-terminal region. The C-terminal region is a kinase that phosphorylates several 4,6-disubstituted aminoglycosides.</text>
</comment>
<feature type="domain" description="N-acetyltransferase" evidence="10">
    <location>
        <begin position="8"/>
        <end position="180"/>
    </location>
</feature>
<evidence type="ECO:0000256" key="9">
    <source>
        <dbReference type="ARBA" id="ARBA00023315"/>
    </source>
</evidence>
<dbReference type="NCBIfam" id="NF000507">
    <property type="entry name" value="AAC_6p_Ie"/>
    <property type="match status" value="1"/>
</dbReference>
<dbReference type="Gene3D" id="3.90.1200.10">
    <property type="match status" value="1"/>
</dbReference>
<dbReference type="AlphaFoldDB" id="A0A1S6QLD1"/>
<dbReference type="GO" id="GO:0046677">
    <property type="term" value="P:response to antibiotic"/>
    <property type="evidence" value="ECO:0007669"/>
    <property type="project" value="UniProtKB-KW"/>
</dbReference>
<dbReference type="GO" id="GO:0016410">
    <property type="term" value="F:N-acyltransferase activity"/>
    <property type="evidence" value="ECO:0007669"/>
    <property type="project" value="TreeGrafter"/>
</dbReference>
<gene>
    <name evidence="11" type="primary">aacA-aphD</name>
</gene>
<dbReference type="InterPro" id="IPR002575">
    <property type="entry name" value="Aminoglycoside_PTrfase"/>
</dbReference>
<dbReference type="SUPFAM" id="SSF55729">
    <property type="entry name" value="Acyl-CoA N-acyltransferases (Nat)"/>
    <property type="match status" value="1"/>
</dbReference>
<dbReference type="GO" id="GO:0005737">
    <property type="term" value="C:cytoplasm"/>
    <property type="evidence" value="ECO:0007669"/>
    <property type="project" value="UniProtKB-SubCell"/>
</dbReference>
<dbReference type="GO" id="GO:0034071">
    <property type="term" value="F:aminoglycoside phosphotransferase activity"/>
    <property type="evidence" value="ECO:0007669"/>
    <property type="project" value="UniProtKB-EC"/>
</dbReference>
<evidence type="ECO:0000256" key="6">
    <source>
        <dbReference type="ARBA" id="ARBA00014467"/>
    </source>
</evidence>
<keyword evidence="11" id="KW-0808">Transferase</keyword>
<dbReference type="Gene3D" id="3.40.630.30">
    <property type="match status" value="1"/>
</dbReference>
<dbReference type="CDD" id="cd05120">
    <property type="entry name" value="APH_ChoK_like"/>
    <property type="match status" value="1"/>
</dbReference>
<proteinExistence type="inferred from homology"/>
<organism evidence="11">
    <name type="scientific">Mammaliicoccus sciuri</name>
    <name type="common">Staphylococcus sciuri</name>
    <dbReference type="NCBI Taxonomy" id="1296"/>
    <lineage>
        <taxon>Bacteria</taxon>
        <taxon>Bacillati</taxon>
        <taxon>Bacillota</taxon>
        <taxon>Bacilli</taxon>
        <taxon>Bacillales</taxon>
        <taxon>Staphylococcaceae</taxon>
        <taxon>Mammaliicoccus</taxon>
    </lineage>
</organism>
<dbReference type="PANTHER" id="PTHR31438:SF1">
    <property type="entry name" value="LYSINE N-ACYLTRANSFERASE C17G9.06C-RELATED"/>
    <property type="match status" value="1"/>
</dbReference>
<dbReference type="InterPro" id="IPR016181">
    <property type="entry name" value="Acyl_CoA_acyltransferase"/>
</dbReference>
<evidence type="ECO:0000256" key="1">
    <source>
        <dbReference type="ARBA" id="ARBA00001735"/>
    </source>
</evidence>
<dbReference type="NCBIfam" id="NF000508">
    <property type="entry name" value="APH_2pp_Ia"/>
    <property type="match status" value="1"/>
</dbReference>
<keyword evidence="8" id="KW-0511">Multifunctional enzyme</keyword>
<sequence>MNIVENEICIRTLIDDDFPLMLKWLTDERVLEFYGGRDKKYTLESLKKHYTEPWEDEVFRVIIEYNNVPIGYGQIYKMYDELYTDYHYPKTDEIVYGMDQFIGEPNYWSKGIGTRYIKLIFEFLKKERNANAVILDPHKNNPRAIRAYQKSGFRIIEDLPEHELHEGKKEDCYLMEYRYDDNATNVKAMKYLIEHYFDNFKVDSIEIIGSGYDSVAYLVNNEYIFKTKFSTNKKKGYAKEKAIYNFLNTNLETNVKIPNIEYSYISDELSILGYKEIKGTFLTPEIYSTMSEEEQNLLKRDIASFLRQMHGLDYTDISECTIDNKQNVLEEYILLRETIYNDLTDIEKDYIESFMERLNATTVFEGKKCLCHNDFSCNHLLLDGNNRLTGIIDFGDSGIIDEYCDFIYLLEDSEEEIGTNFGEDILRMYGNIDIEKAKEYQDIVEEYYPIETIVYGIKNIKQEFIENGRKEIYKRTYRGPERLREICIDNYIIYEKLL</sequence>
<dbReference type="InterPro" id="IPR000182">
    <property type="entry name" value="GNAT_dom"/>
</dbReference>
<evidence type="ECO:0000256" key="7">
    <source>
        <dbReference type="ARBA" id="ARBA00023251"/>
    </source>
</evidence>
<reference evidence="11" key="1">
    <citation type="submission" date="2016-10" db="EMBL/GenBank/DDBJ databases">
        <title>OptrA gene in florfenicol resistant Staphylococci swine origin.</title>
        <authorList>
            <person name="Li D."/>
            <person name="Fan R."/>
            <person name="Wu C."/>
            <person name="Schwarz S."/>
            <person name="Wang Y."/>
        </authorList>
    </citation>
    <scope>NUCLEOTIDE SEQUENCE</scope>
    <source>
        <strain evidence="11">Wo35-20</strain>
    </source>
</reference>
<keyword evidence="7" id="KW-0046">Antibiotic resistance</keyword>
<evidence type="ECO:0000256" key="8">
    <source>
        <dbReference type="ARBA" id="ARBA00023268"/>
    </source>
</evidence>
<evidence type="ECO:0000259" key="10">
    <source>
        <dbReference type="PROSITE" id="PS51186"/>
    </source>
</evidence>
<keyword evidence="9" id="KW-0012">Acyltransferase</keyword>
<evidence type="ECO:0000256" key="4">
    <source>
        <dbReference type="ARBA" id="ARBA00008487"/>
    </source>
</evidence>
<comment type="similarity">
    <text evidence="4">In the C-terminal section; belongs to the aminoglycoside phosphotransferase family.</text>
</comment>
<dbReference type="SUPFAM" id="SSF56112">
    <property type="entry name" value="Protein kinase-like (PK-like)"/>
    <property type="match status" value="1"/>
</dbReference>
<dbReference type="EMBL" id="KX982166">
    <property type="protein sequence ID" value="AQW34570.1"/>
    <property type="molecule type" value="Genomic_DNA"/>
</dbReference>
<evidence type="ECO:0000313" key="11">
    <source>
        <dbReference type="EMBL" id="AQW34570.1"/>
    </source>
</evidence>
<comment type="subcellular location">
    <subcellularLocation>
        <location evidence="3">Cytoplasm</location>
    </subcellularLocation>
</comment>
<evidence type="ECO:0000256" key="3">
    <source>
        <dbReference type="ARBA" id="ARBA00004496"/>
    </source>
</evidence>
<dbReference type="Gene3D" id="3.30.200.20">
    <property type="entry name" value="Phosphorylase Kinase, domain 1"/>
    <property type="match status" value="1"/>
</dbReference>
<dbReference type="PANTHER" id="PTHR31438">
    <property type="entry name" value="LYSINE N-ACYLTRANSFERASE C17G9.06C-RELATED"/>
    <property type="match status" value="1"/>
</dbReference>
<evidence type="ECO:0000256" key="2">
    <source>
        <dbReference type="ARBA" id="ARBA00002498"/>
    </source>
</evidence>
<protein>
    <recommendedName>
        <fullName evidence="6">Bifunctional AAC/APH</fullName>
        <ecNumber evidence="5">2.7.1.190</ecNumber>
    </recommendedName>
</protein>